<dbReference type="GO" id="GO:0005524">
    <property type="term" value="F:ATP binding"/>
    <property type="evidence" value="ECO:0007669"/>
    <property type="project" value="UniProtKB-UniRule"/>
</dbReference>
<evidence type="ECO:0000256" key="14">
    <source>
        <dbReference type="ARBA" id="ARBA00023157"/>
    </source>
</evidence>
<dbReference type="SMART" id="SM00220">
    <property type="entry name" value="S_TKc"/>
    <property type="match status" value="1"/>
</dbReference>
<evidence type="ECO:0000256" key="11">
    <source>
        <dbReference type="ARBA" id="ARBA00022840"/>
    </source>
</evidence>
<evidence type="ECO:0000256" key="5">
    <source>
        <dbReference type="ARBA" id="ARBA00022679"/>
    </source>
</evidence>
<dbReference type="InterPro" id="IPR003609">
    <property type="entry name" value="Pan_app"/>
</dbReference>
<dbReference type="PROSITE" id="PS00108">
    <property type="entry name" value="PROTEIN_KINASE_ST"/>
    <property type="match status" value="1"/>
</dbReference>
<feature type="domain" description="Protein kinase" evidence="22">
    <location>
        <begin position="508"/>
        <end position="780"/>
    </location>
</feature>
<dbReference type="InterPro" id="IPR008271">
    <property type="entry name" value="Ser/Thr_kinase_AS"/>
</dbReference>
<keyword evidence="3" id="KW-0245">EGF-like domain</keyword>
<dbReference type="SUPFAM" id="SSF56112">
    <property type="entry name" value="Protein kinase-like (PK-like)"/>
    <property type="match status" value="1"/>
</dbReference>
<keyword evidence="26" id="KW-1185">Reference proteome</keyword>
<dbReference type="AlphaFoldDB" id="A0AAV7F3T7"/>
<organism evidence="25 26">
    <name type="scientific">Aristolochia fimbriata</name>
    <name type="common">White veined hardy Dutchman's pipe vine</name>
    <dbReference type="NCBI Taxonomy" id="158543"/>
    <lineage>
        <taxon>Eukaryota</taxon>
        <taxon>Viridiplantae</taxon>
        <taxon>Streptophyta</taxon>
        <taxon>Embryophyta</taxon>
        <taxon>Tracheophyta</taxon>
        <taxon>Spermatophyta</taxon>
        <taxon>Magnoliopsida</taxon>
        <taxon>Magnoliidae</taxon>
        <taxon>Piperales</taxon>
        <taxon>Aristolochiaceae</taxon>
        <taxon>Aristolochia</taxon>
    </lineage>
</organism>
<dbReference type="CDD" id="cd00028">
    <property type="entry name" value="B_lectin"/>
    <property type="match status" value="1"/>
</dbReference>
<feature type="domain" description="Apple" evidence="24">
    <location>
        <begin position="343"/>
        <end position="425"/>
    </location>
</feature>
<dbReference type="Pfam" id="PF01453">
    <property type="entry name" value="B_lectin"/>
    <property type="match status" value="1"/>
</dbReference>
<evidence type="ECO:0000256" key="12">
    <source>
        <dbReference type="ARBA" id="ARBA00022989"/>
    </source>
</evidence>
<dbReference type="GO" id="GO:0016020">
    <property type="term" value="C:membrane"/>
    <property type="evidence" value="ECO:0007669"/>
    <property type="project" value="UniProtKB-SubCell"/>
</dbReference>
<evidence type="ECO:0000259" key="23">
    <source>
        <dbReference type="PROSITE" id="PS50927"/>
    </source>
</evidence>
<evidence type="ECO:0000256" key="13">
    <source>
        <dbReference type="ARBA" id="ARBA00023136"/>
    </source>
</evidence>
<comment type="caution">
    <text evidence="25">The sequence shown here is derived from an EMBL/GenBank/DDBJ whole genome shotgun (WGS) entry which is preliminary data.</text>
</comment>
<comment type="subcellular location">
    <subcellularLocation>
        <location evidence="1">Membrane</location>
        <topology evidence="1">Single-pass type I membrane protein</topology>
    </subcellularLocation>
</comment>
<evidence type="ECO:0000313" key="25">
    <source>
        <dbReference type="EMBL" id="KAG9455767.1"/>
    </source>
</evidence>
<keyword evidence="7" id="KW-0732">Signal</keyword>
<keyword evidence="5 19" id="KW-0808">Transferase</keyword>
<evidence type="ECO:0000256" key="4">
    <source>
        <dbReference type="ARBA" id="ARBA00022553"/>
    </source>
</evidence>
<dbReference type="InterPro" id="IPR036426">
    <property type="entry name" value="Bulb-type_lectin_dom_sf"/>
</dbReference>
<evidence type="ECO:0000256" key="6">
    <source>
        <dbReference type="ARBA" id="ARBA00022692"/>
    </source>
</evidence>
<dbReference type="PANTHER" id="PTHR47976:SF115">
    <property type="entry name" value="RECEPTOR-LIKE SERINE_THREONINE-PROTEIN KINASE"/>
    <property type="match status" value="1"/>
</dbReference>
<dbReference type="Proteomes" id="UP000825729">
    <property type="component" value="Unassembled WGS sequence"/>
</dbReference>
<evidence type="ECO:0000256" key="19">
    <source>
        <dbReference type="PIRNR" id="PIRNR000641"/>
    </source>
</evidence>
<evidence type="ECO:0000256" key="3">
    <source>
        <dbReference type="ARBA" id="ARBA00022536"/>
    </source>
</evidence>
<dbReference type="GO" id="GO:0030246">
    <property type="term" value="F:carbohydrate binding"/>
    <property type="evidence" value="ECO:0007669"/>
    <property type="project" value="UniProtKB-KW"/>
</dbReference>
<dbReference type="PROSITE" id="PS50011">
    <property type="entry name" value="PROTEIN_KINASE_DOM"/>
    <property type="match status" value="1"/>
</dbReference>
<dbReference type="InterPro" id="IPR001480">
    <property type="entry name" value="Bulb-type_lectin_dom"/>
</dbReference>
<evidence type="ECO:0000256" key="18">
    <source>
        <dbReference type="ARBA" id="ARBA00048679"/>
    </source>
</evidence>
<dbReference type="FunFam" id="1.10.510.10:FF:000248">
    <property type="entry name" value="S-receptor-like kinase 5"/>
    <property type="match status" value="1"/>
</dbReference>
<name>A0AAV7F3T7_ARIFI</name>
<dbReference type="PROSITE" id="PS50948">
    <property type="entry name" value="PAN"/>
    <property type="match status" value="1"/>
</dbReference>
<feature type="transmembrane region" description="Helical" evidence="21">
    <location>
        <begin position="443"/>
        <end position="468"/>
    </location>
</feature>
<evidence type="ECO:0000256" key="20">
    <source>
        <dbReference type="PROSITE-ProRule" id="PRU10141"/>
    </source>
</evidence>
<dbReference type="EC" id="2.7.11.1" evidence="19"/>
<feature type="binding site" evidence="20">
    <location>
        <position position="537"/>
    </location>
    <ligand>
        <name>ATP</name>
        <dbReference type="ChEBI" id="CHEBI:30616"/>
    </ligand>
</feature>
<dbReference type="PROSITE" id="PS50927">
    <property type="entry name" value="BULB_LECTIN"/>
    <property type="match status" value="1"/>
</dbReference>
<dbReference type="PIRSF" id="PIRSF000641">
    <property type="entry name" value="SRK"/>
    <property type="match status" value="1"/>
</dbReference>
<keyword evidence="2 19" id="KW-0723">Serine/threonine-protein kinase</keyword>
<dbReference type="Gene3D" id="3.30.200.20">
    <property type="entry name" value="Phosphorylase Kinase, domain 1"/>
    <property type="match status" value="1"/>
</dbReference>
<dbReference type="SUPFAM" id="SSF51110">
    <property type="entry name" value="alpha-D-mannose-specific plant lectins"/>
    <property type="match status" value="1"/>
</dbReference>
<evidence type="ECO:0000256" key="9">
    <source>
        <dbReference type="ARBA" id="ARBA00022741"/>
    </source>
</evidence>
<dbReference type="EMBL" id="JAINDJ010000002">
    <property type="protein sequence ID" value="KAG9455767.1"/>
    <property type="molecule type" value="Genomic_DNA"/>
</dbReference>
<evidence type="ECO:0000259" key="24">
    <source>
        <dbReference type="PROSITE" id="PS50948"/>
    </source>
</evidence>
<dbReference type="PANTHER" id="PTHR47976">
    <property type="entry name" value="G-TYPE LECTIN S-RECEPTOR-LIKE SERINE/THREONINE-PROTEIN KINASE SD2-5"/>
    <property type="match status" value="1"/>
</dbReference>
<proteinExistence type="inferred from homology"/>
<keyword evidence="11 19" id="KW-0067">ATP-binding</keyword>
<dbReference type="InterPro" id="IPR051343">
    <property type="entry name" value="G-type_lectin_kinases/EP1-like"/>
</dbReference>
<dbReference type="PROSITE" id="PS00107">
    <property type="entry name" value="PROTEIN_KINASE_ATP"/>
    <property type="match status" value="1"/>
</dbReference>
<dbReference type="FunFam" id="2.90.10.10:FF:000008">
    <property type="entry name" value="Serine/threonine-protein kinase"/>
    <property type="match status" value="1"/>
</dbReference>
<feature type="domain" description="Bulb-type lectin" evidence="23">
    <location>
        <begin position="53"/>
        <end position="170"/>
    </location>
</feature>
<dbReference type="Gene3D" id="2.90.10.10">
    <property type="entry name" value="Bulb-type lectin domain"/>
    <property type="match status" value="2"/>
</dbReference>
<evidence type="ECO:0000313" key="26">
    <source>
        <dbReference type="Proteomes" id="UP000825729"/>
    </source>
</evidence>
<evidence type="ECO:0000259" key="22">
    <source>
        <dbReference type="PROSITE" id="PS50011"/>
    </source>
</evidence>
<dbReference type="InterPro" id="IPR017441">
    <property type="entry name" value="Protein_kinase_ATP_BS"/>
</dbReference>
<dbReference type="GO" id="GO:0004674">
    <property type="term" value="F:protein serine/threonine kinase activity"/>
    <property type="evidence" value="ECO:0007669"/>
    <property type="project" value="UniProtKB-KW"/>
</dbReference>
<accession>A0AAV7F3T7</accession>
<evidence type="ECO:0000256" key="21">
    <source>
        <dbReference type="SAM" id="Phobius"/>
    </source>
</evidence>
<keyword evidence="6 21" id="KW-0812">Transmembrane</keyword>
<evidence type="ECO:0000256" key="8">
    <source>
        <dbReference type="ARBA" id="ARBA00022734"/>
    </source>
</evidence>
<keyword evidence="14" id="KW-1015">Disulfide bond</keyword>
<comment type="similarity">
    <text evidence="19">Belongs to the protein kinase superfamily. Ser/Thr protein kinase family.</text>
</comment>
<sequence>MSWTLKAHVRLLLEMAIRDFVPLAYAFNLCLLLRLWKPCTASTQTIGMITPYFAGAQMNWIDNQGLFLLSKNKNFAFGFTTTSEDVTLFMLGVVRIGTSRAVWTANRGSPVGNADKFVFDNDGNAYMRSGSEIVWSTNTSGKGATAMELQDSGNLVLLNNDSSPLWQSFGDPTDTLLSGQNFTTGMKLVSNPNSNGLSYRLQIASGDLVFYADFKPSQPYWSMQKDNRRITNKFGGEAYSITLVSNTLRAYDKGLNLLWQFIFTDTSDPNVTWAAVLGSDGIFSFFNLQNGGSVAPESTRIPQDSCRTPEPCDPYYICHSDNRCQCPAVLSSSNCKPNIGSPCSREEEVELISVGDGLEYFATGFVSPVAKSDLPGCKTLCVSNCSCHSLFFEEKSGNCFLFSEIGSLQQSVNGSTTYKSFIKVLNKGSNSSPGEGGSGKKHFPVVVIIAVVTVFVIAALIYCGYVCYRKRSAQEMDKSSSEAEDNFLGELSGMPIRFSYKDLQSATNNFTVKLGHGGFGSVYHGVLPDGAEIAVKKLESIGQGKKEFRAEVSIIGSIHHVHLVRLRGFCAEGMHRLLAYEYMANGSLDRWIFQRSGNDLLDWDKRFNIALATAKGLAYLHEDCSVKIVHCDIKPENVLLDENFVSKVSDFGLAKLMTREQSHVFTTLRGTRGYLAPEWITNYAISEKSDVYSFGMVLLEIIGGRKNYDPSEISEKAHFPTYAFKMMEEGKLRSILDSKLKFVDKEERVSTAIKVALWCIQEDMQLRPSMTKVVQMLEGLCEVPPPPTSSQIGFRLYSSFLKSVSEGTSSGPSDCNSEAYLSAVRLSGPRLQKWFSASL</sequence>
<comment type="catalytic activity">
    <reaction evidence="17 19">
        <text>L-threonyl-[protein] + ATP = O-phospho-L-threonyl-[protein] + ADP + H(+)</text>
        <dbReference type="Rhea" id="RHEA:46608"/>
        <dbReference type="Rhea" id="RHEA-COMP:11060"/>
        <dbReference type="Rhea" id="RHEA-COMP:11605"/>
        <dbReference type="ChEBI" id="CHEBI:15378"/>
        <dbReference type="ChEBI" id="CHEBI:30013"/>
        <dbReference type="ChEBI" id="CHEBI:30616"/>
        <dbReference type="ChEBI" id="CHEBI:61977"/>
        <dbReference type="ChEBI" id="CHEBI:456216"/>
        <dbReference type="EC" id="2.7.11.1"/>
    </reaction>
</comment>
<gene>
    <name evidence="25" type="ORF">H6P81_000275</name>
</gene>
<dbReference type="CDD" id="cd14066">
    <property type="entry name" value="STKc_IRAK"/>
    <property type="match status" value="1"/>
</dbReference>
<evidence type="ECO:0000256" key="7">
    <source>
        <dbReference type="ARBA" id="ARBA00022729"/>
    </source>
</evidence>
<evidence type="ECO:0000256" key="15">
    <source>
        <dbReference type="ARBA" id="ARBA00023170"/>
    </source>
</evidence>
<evidence type="ECO:0000256" key="1">
    <source>
        <dbReference type="ARBA" id="ARBA00004479"/>
    </source>
</evidence>
<dbReference type="Pfam" id="PF00069">
    <property type="entry name" value="Pkinase"/>
    <property type="match status" value="1"/>
</dbReference>
<keyword evidence="4" id="KW-0597">Phosphoprotein</keyword>
<dbReference type="FunFam" id="3.30.200.20:FF:000178">
    <property type="entry name" value="serine/threonine-protein kinase PBS1-like"/>
    <property type="match status" value="1"/>
</dbReference>
<evidence type="ECO:0000256" key="10">
    <source>
        <dbReference type="ARBA" id="ARBA00022777"/>
    </source>
</evidence>
<evidence type="ECO:0000256" key="2">
    <source>
        <dbReference type="ARBA" id="ARBA00022527"/>
    </source>
</evidence>
<evidence type="ECO:0000256" key="16">
    <source>
        <dbReference type="ARBA" id="ARBA00023180"/>
    </source>
</evidence>
<dbReference type="InterPro" id="IPR024171">
    <property type="entry name" value="SRK-like_kinase"/>
</dbReference>
<keyword evidence="8" id="KW-0430">Lectin</keyword>
<keyword evidence="16" id="KW-0325">Glycoprotein</keyword>
<keyword evidence="10 19" id="KW-0418">Kinase</keyword>
<dbReference type="InterPro" id="IPR000719">
    <property type="entry name" value="Prot_kinase_dom"/>
</dbReference>
<protein>
    <recommendedName>
        <fullName evidence="19">Receptor-like serine/threonine-protein kinase</fullName>
        <ecNumber evidence="19">2.7.11.1</ecNumber>
    </recommendedName>
</protein>
<keyword evidence="9 19" id="KW-0547">Nucleotide-binding</keyword>
<keyword evidence="15" id="KW-0675">Receptor</keyword>
<evidence type="ECO:0000256" key="17">
    <source>
        <dbReference type="ARBA" id="ARBA00047899"/>
    </source>
</evidence>
<dbReference type="InterPro" id="IPR011009">
    <property type="entry name" value="Kinase-like_dom_sf"/>
</dbReference>
<dbReference type="SMART" id="SM00108">
    <property type="entry name" value="B_lectin"/>
    <property type="match status" value="1"/>
</dbReference>
<keyword evidence="13 21" id="KW-0472">Membrane</keyword>
<keyword evidence="12 21" id="KW-1133">Transmembrane helix</keyword>
<comment type="catalytic activity">
    <reaction evidence="18 19">
        <text>L-seryl-[protein] + ATP = O-phospho-L-seryl-[protein] + ADP + H(+)</text>
        <dbReference type="Rhea" id="RHEA:17989"/>
        <dbReference type="Rhea" id="RHEA-COMP:9863"/>
        <dbReference type="Rhea" id="RHEA-COMP:11604"/>
        <dbReference type="ChEBI" id="CHEBI:15378"/>
        <dbReference type="ChEBI" id="CHEBI:29999"/>
        <dbReference type="ChEBI" id="CHEBI:30616"/>
        <dbReference type="ChEBI" id="CHEBI:83421"/>
        <dbReference type="ChEBI" id="CHEBI:456216"/>
        <dbReference type="EC" id="2.7.11.1"/>
    </reaction>
</comment>
<dbReference type="Gene3D" id="1.10.510.10">
    <property type="entry name" value="Transferase(Phosphotransferase) domain 1"/>
    <property type="match status" value="1"/>
</dbReference>
<reference evidence="25 26" key="1">
    <citation type="submission" date="2021-07" db="EMBL/GenBank/DDBJ databases">
        <title>The Aristolochia fimbriata genome: insights into angiosperm evolution, floral development and chemical biosynthesis.</title>
        <authorList>
            <person name="Jiao Y."/>
        </authorList>
    </citation>
    <scope>NUCLEOTIDE SEQUENCE [LARGE SCALE GENOMIC DNA]</scope>
    <source>
        <strain evidence="25">IBCAS-2021</strain>
        <tissue evidence="25">Leaf</tissue>
    </source>
</reference>